<name>A0A0J9UUB3_PLAVI</name>
<protein>
    <recommendedName>
        <fullName evidence="3">VIR protein</fullName>
    </recommendedName>
</protein>
<sequence length="323" mass="37423">MKFSELKQNYQFLGDILNLYDKLDQDEVENDQYQDILKLCDIAPSLQDEPTGMYKKYCKKLLNNLLLLTQDDYGGVNFSKYCDILYMWMYFEINKNSIPYNIAQQLFNASAGMITSKLRNKTPCPYFMFNEKIQEPTKLMNLRIFNNNADTIRNLLMDHDKSKDCNLKKYVYECVDIYKKMIGSYGFSSDCSSRQQKNACEVIKEFNNLYMLYIYNKKEILHTFPELSSNNPTKDIEGCPSQAHTVDSALGETPQTDNSMKGVVSPALGFTPVRKFLSFRNKKTPRAFSNLGEEVENELIIQKFEDTKINSVHPKYNVGYGPV</sequence>
<evidence type="ECO:0008006" key="3">
    <source>
        <dbReference type="Google" id="ProtNLM"/>
    </source>
</evidence>
<gene>
    <name evidence="1" type="ORF">PVIIG_05220</name>
</gene>
<dbReference type="EMBL" id="KQ234532">
    <property type="protein sequence ID" value="KMZ77023.1"/>
    <property type="molecule type" value="Genomic_DNA"/>
</dbReference>
<evidence type="ECO:0000313" key="1">
    <source>
        <dbReference type="EMBL" id="KMZ77023.1"/>
    </source>
</evidence>
<evidence type="ECO:0000313" key="2">
    <source>
        <dbReference type="Proteomes" id="UP000053562"/>
    </source>
</evidence>
<accession>A0A0J9UUB3</accession>
<dbReference type="AlphaFoldDB" id="A0A0J9UUB3"/>
<dbReference type="Proteomes" id="UP000053562">
    <property type="component" value="Unassembled WGS sequence"/>
</dbReference>
<organism evidence="1 2">
    <name type="scientific">Plasmodium vivax India VII</name>
    <dbReference type="NCBI Taxonomy" id="1077284"/>
    <lineage>
        <taxon>Eukaryota</taxon>
        <taxon>Sar</taxon>
        <taxon>Alveolata</taxon>
        <taxon>Apicomplexa</taxon>
        <taxon>Aconoidasida</taxon>
        <taxon>Haemosporida</taxon>
        <taxon>Plasmodiidae</taxon>
        <taxon>Plasmodium</taxon>
        <taxon>Plasmodium (Plasmodium)</taxon>
    </lineage>
</organism>
<reference evidence="1 2" key="1">
    <citation type="submission" date="2011-08" db="EMBL/GenBank/DDBJ databases">
        <title>The Genome Sequence of Plasmodium vivax India VII.</title>
        <authorList>
            <consortium name="The Broad Institute Genome Sequencing Platform"/>
            <consortium name="The Broad Institute Genome Sequencing Center for Infectious Disease"/>
            <person name="Neafsey D."/>
            <person name="Carlton J."/>
            <person name="Barnwell J."/>
            <person name="Collins W."/>
            <person name="Escalante A."/>
            <person name="Mullikin J."/>
            <person name="Saul A."/>
            <person name="Guigo R."/>
            <person name="Camara F."/>
            <person name="Young S.K."/>
            <person name="Zeng Q."/>
            <person name="Gargeya S."/>
            <person name="Fitzgerald M."/>
            <person name="Haas B."/>
            <person name="Abouelleil A."/>
            <person name="Alvarado L."/>
            <person name="Arachchi H.M."/>
            <person name="Berlin A."/>
            <person name="Brown A."/>
            <person name="Chapman S.B."/>
            <person name="Chen Z."/>
            <person name="Dunbar C."/>
            <person name="Freedman E."/>
            <person name="Gearin G."/>
            <person name="Gellesch M."/>
            <person name="Goldberg J."/>
            <person name="Griggs A."/>
            <person name="Gujja S."/>
            <person name="Heiman D."/>
            <person name="Howarth C."/>
            <person name="Larson L."/>
            <person name="Lui A."/>
            <person name="MacDonald P.J.P."/>
            <person name="Montmayeur A."/>
            <person name="Murphy C."/>
            <person name="Neiman D."/>
            <person name="Pearson M."/>
            <person name="Priest M."/>
            <person name="Roberts A."/>
            <person name="Saif S."/>
            <person name="Shea T."/>
            <person name="Shenoy N."/>
            <person name="Sisk P."/>
            <person name="Stolte C."/>
            <person name="Sykes S."/>
            <person name="Wortman J."/>
            <person name="Nusbaum C."/>
            <person name="Birren B."/>
        </authorList>
    </citation>
    <scope>NUCLEOTIDE SEQUENCE [LARGE SCALE GENOMIC DNA]</scope>
    <source>
        <strain evidence="1 2">India VII</strain>
    </source>
</reference>
<proteinExistence type="predicted"/>